<proteinExistence type="predicted"/>
<reference evidence="1 2" key="1">
    <citation type="journal article" date="2016" name="Sci. Rep.">
        <title>The Dendrobium catenatum Lindl. genome sequence provides insights into polysaccharide synthase, floral development and adaptive evolution.</title>
        <authorList>
            <person name="Zhang G.Q."/>
            <person name="Xu Q."/>
            <person name="Bian C."/>
            <person name="Tsai W.C."/>
            <person name="Yeh C.M."/>
            <person name="Liu K.W."/>
            <person name="Yoshida K."/>
            <person name="Zhang L.S."/>
            <person name="Chang S.B."/>
            <person name="Chen F."/>
            <person name="Shi Y."/>
            <person name="Su Y.Y."/>
            <person name="Zhang Y.Q."/>
            <person name="Chen L.J."/>
            <person name="Yin Y."/>
            <person name="Lin M."/>
            <person name="Huang H."/>
            <person name="Deng H."/>
            <person name="Wang Z.W."/>
            <person name="Zhu S.L."/>
            <person name="Zhao X."/>
            <person name="Deng C."/>
            <person name="Niu S.C."/>
            <person name="Huang J."/>
            <person name="Wang M."/>
            <person name="Liu G.H."/>
            <person name="Yang H.J."/>
            <person name="Xiao X.J."/>
            <person name="Hsiao Y.Y."/>
            <person name="Wu W.L."/>
            <person name="Chen Y.Y."/>
            <person name="Mitsuda N."/>
            <person name="Ohme-Takagi M."/>
            <person name="Luo Y.B."/>
            <person name="Van de Peer Y."/>
            <person name="Liu Z.J."/>
        </authorList>
    </citation>
    <scope>NUCLEOTIDE SEQUENCE [LARGE SCALE GENOMIC DNA]</scope>
    <source>
        <tissue evidence="1">The whole plant</tissue>
    </source>
</reference>
<dbReference type="EMBL" id="KZ502700">
    <property type="protein sequence ID" value="PKU74048.1"/>
    <property type="molecule type" value="Genomic_DNA"/>
</dbReference>
<name>A0A2I0WEF1_9ASPA</name>
<accession>A0A2I0WEF1</accession>
<dbReference type="Proteomes" id="UP000233837">
    <property type="component" value="Unassembled WGS sequence"/>
</dbReference>
<gene>
    <name evidence="1" type="ORF">MA16_Dca011758</name>
</gene>
<dbReference type="AlphaFoldDB" id="A0A2I0WEF1"/>
<reference evidence="1 2" key="2">
    <citation type="journal article" date="2017" name="Nature">
        <title>The Apostasia genome and the evolution of orchids.</title>
        <authorList>
            <person name="Zhang G.Q."/>
            <person name="Liu K.W."/>
            <person name="Li Z."/>
            <person name="Lohaus R."/>
            <person name="Hsiao Y.Y."/>
            <person name="Niu S.C."/>
            <person name="Wang J.Y."/>
            <person name="Lin Y.C."/>
            <person name="Xu Q."/>
            <person name="Chen L.J."/>
            <person name="Yoshida K."/>
            <person name="Fujiwara S."/>
            <person name="Wang Z.W."/>
            <person name="Zhang Y.Q."/>
            <person name="Mitsuda N."/>
            <person name="Wang M."/>
            <person name="Liu G.H."/>
            <person name="Pecoraro L."/>
            <person name="Huang H.X."/>
            <person name="Xiao X.J."/>
            <person name="Lin M."/>
            <person name="Wu X.Y."/>
            <person name="Wu W.L."/>
            <person name="Chen Y.Y."/>
            <person name="Chang S.B."/>
            <person name="Sakamoto S."/>
            <person name="Ohme-Takagi M."/>
            <person name="Yagi M."/>
            <person name="Zeng S.J."/>
            <person name="Shen C.Y."/>
            <person name="Yeh C.M."/>
            <person name="Luo Y.B."/>
            <person name="Tsai W.C."/>
            <person name="Van de Peer Y."/>
            <person name="Liu Z.J."/>
        </authorList>
    </citation>
    <scope>NUCLEOTIDE SEQUENCE [LARGE SCALE GENOMIC DNA]</scope>
    <source>
        <tissue evidence="1">The whole plant</tissue>
    </source>
</reference>
<dbReference type="GO" id="GO:0004842">
    <property type="term" value="F:ubiquitin-protein transferase activity"/>
    <property type="evidence" value="ECO:0007669"/>
    <property type="project" value="InterPro"/>
</dbReference>
<evidence type="ECO:0000313" key="1">
    <source>
        <dbReference type="EMBL" id="PKU74048.1"/>
    </source>
</evidence>
<dbReference type="PANTHER" id="PTHR47355">
    <property type="entry name" value="E3 UBIQUITIN-PROTEIN LIGASE SPL2"/>
    <property type="match status" value="1"/>
</dbReference>
<organism evidence="1 2">
    <name type="scientific">Dendrobium catenatum</name>
    <dbReference type="NCBI Taxonomy" id="906689"/>
    <lineage>
        <taxon>Eukaryota</taxon>
        <taxon>Viridiplantae</taxon>
        <taxon>Streptophyta</taxon>
        <taxon>Embryophyta</taxon>
        <taxon>Tracheophyta</taxon>
        <taxon>Spermatophyta</taxon>
        <taxon>Magnoliopsida</taxon>
        <taxon>Liliopsida</taxon>
        <taxon>Asparagales</taxon>
        <taxon>Orchidaceae</taxon>
        <taxon>Epidendroideae</taxon>
        <taxon>Malaxideae</taxon>
        <taxon>Dendrobiinae</taxon>
        <taxon>Dendrobium</taxon>
    </lineage>
</organism>
<dbReference type="InterPro" id="IPR044247">
    <property type="entry name" value="SPL2-like"/>
</dbReference>
<evidence type="ECO:0000313" key="2">
    <source>
        <dbReference type="Proteomes" id="UP000233837"/>
    </source>
</evidence>
<sequence>MPHSCESARSFPISLVVSDVILRPLAIAVAPVVVADDSAILGVSLAIYATTSWVKYLASSSSLDRIHFAPSPWISDLRAPLASYDGECEGEGEGELVVVRD</sequence>
<keyword evidence="2" id="KW-1185">Reference proteome</keyword>
<dbReference type="PANTHER" id="PTHR47355:SF1">
    <property type="entry name" value="E3 UBIQUITIN-PROTEIN LIGASE SPL2"/>
    <property type="match status" value="1"/>
</dbReference>
<protein>
    <submittedName>
        <fullName evidence="1">E3 ubiquitin-protein ligase MUL1</fullName>
    </submittedName>
</protein>